<sequence length="397" mass="43858">MIIMPNLVLYRKYRPKTFGEVTGQEHVVQTLTNALSMGMISHAYLFCGPRGTGKTTIARLLAKALNCETRKAREGEETKVSSSPSLSRSESSAFEPCNKCSSCLEINEGRSIDLVEIDAASTGGIDAIRELRDGIRFSPTKSKYRIFIIDESHQLSKDAANALLKTLEEPPAHAIFILATTEIHKMIPTIISRCQRFDFRKLTLTEIVSRLGTLAQKENVKIEKSALELIALSSGGAARDAEGLLDQVLTFSGDLKQGETIKAEDIKELLGMVDTKLVGQLFDFICQKKGGEALDFLSKTLEKGKDVQELTRALVAYLRQGLILKIAPDLQNPLITGLTGEEQGKLKSQIANFEEADLRRILKLFMEAESRMKYASIPQLPLELAIIEALEKEAKIS</sequence>
<dbReference type="EMBL" id="MHMH01000005">
    <property type="protein sequence ID" value="OGZ24791.1"/>
    <property type="molecule type" value="Genomic_DNA"/>
</dbReference>
<comment type="catalytic activity">
    <reaction evidence="10 11">
        <text>DNA(n) + a 2'-deoxyribonucleoside 5'-triphosphate = DNA(n+1) + diphosphate</text>
        <dbReference type="Rhea" id="RHEA:22508"/>
        <dbReference type="Rhea" id="RHEA-COMP:17339"/>
        <dbReference type="Rhea" id="RHEA-COMP:17340"/>
        <dbReference type="ChEBI" id="CHEBI:33019"/>
        <dbReference type="ChEBI" id="CHEBI:61560"/>
        <dbReference type="ChEBI" id="CHEBI:173112"/>
        <dbReference type="EC" id="2.7.7.7"/>
    </reaction>
</comment>
<dbReference type="GO" id="GO:0003887">
    <property type="term" value="F:DNA-directed DNA polymerase activity"/>
    <property type="evidence" value="ECO:0007669"/>
    <property type="project" value="UniProtKB-KW"/>
</dbReference>
<evidence type="ECO:0000256" key="12">
    <source>
        <dbReference type="SAM" id="MobiDB-lite"/>
    </source>
</evidence>
<keyword evidence="7" id="KW-0862">Zinc</keyword>
<evidence type="ECO:0000259" key="13">
    <source>
        <dbReference type="SMART" id="SM00382"/>
    </source>
</evidence>
<dbReference type="FunFam" id="3.40.50.300:FF:000014">
    <property type="entry name" value="DNA polymerase III subunit gamma/tau"/>
    <property type="match status" value="1"/>
</dbReference>
<dbReference type="EC" id="2.7.7.7" evidence="11"/>
<protein>
    <recommendedName>
        <fullName evidence="11">DNA polymerase III subunit gamma/tau</fullName>
        <ecNumber evidence="11">2.7.7.7</ecNumber>
    </recommendedName>
</protein>
<accession>A0A1G2EHF9</accession>
<dbReference type="Gene3D" id="1.20.272.10">
    <property type="match status" value="1"/>
</dbReference>
<evidence type="ECO:0000256" key="11">
    <source>
        <dbReference type="RuleBase" id="RU364063"/>
    </source>
</evidence>
<dbReference type="STRING" id="1801672.A2896_02185"/>
<comment type="caution">
    <text evidence="14">The sequence shown here is derived from an EMBL/GenBank/DDBJ whole genome shotgun (WGS) entry which is preliminary data.</text>
</comment>
<dbReference type="InterPro" id="IPR012763">
    <property type="entry name" value="DNA_pol_III_sug/sutau_N"/>
</dbReference>
<keyword evidence="6 11" id="KW-0547">Nucleotide-binding</keyword>
<keyword evidence="3 11" id="KW-0548">Nucleotidyltransferase</keyword>
<keyword evidence="5" id="KW-0479">Metal-binding</keyword>
<name>A0A1G2EHF9_9BACT</name>
<dbReference type="PANTHER" id="PTHR11669:SF0">
    <property type="entry name" value="PROTEIN STICHEL-LIKE 2"/>
    <property type="match status" value="1"/>
</dbReference>
<dbReference type="Proteomes" id="UP000178647">
    <property type="component" value="Unassembled WGS sequence"/>
</dbReference>
<evidence type="ECO:0000256" key="9">
    <source>
        <dbReference type="ARBA" id="ARBA00022932"/>
    </source>
</evidence>
<dbReference type="AlphaFoldDB" id="A0A1G2EHF9"/>
<dbReference type="PANTHER" id="PTHR11669">
    <property type="entry name" value="REPLICATION FACTOR C / DNA POLYMERASE III GAMMA-TAU SUBUNIT"/>
    <property type="match status" value="1"/>
</dbReference>
<evidence type="ECO:0000256" key="6">
    <source>
        <dbReference type="ARBA" id="ARBA00022741"/>
    </source>
</evidence>
<feature type="region of interest" description="Disordered" evidence="12">
    <location>
        <begin position="72"/>
        <end position="96"/>
    </location>
</feature>
<feature type="compositionally biased region" description="Low complexity" evidence="12">
    <location>
        <begin position="81"/>
        <end position="92"/>
    </location>
</feature>
<dbReference type="SUPFAM" id="SSF52540">
    <property type="entry name" value="P-loop containing nucleoside triphosphate hydrolases"/>
    <property type="match status" value="1"/>
</dbReference>
<organism evidence="14 15">
    <name type="scientific">Candidatus Nealsonbacteria bacterium RIFCSPLOWO2_01_FULL_43_32</name>
    <dbReference type="NCBI Taxonomy" id="1801672"/>
    <lineage>
        <taxon>Bacteria</taxon>
        <taxon>Candidatus Nealsoniibacteriota</taxon>
    </lineage>
</organism>
<comment type="subunit">
    <text evidence="11">DNA polymerase III contains a core (composed of alpha, epsilon and theta chains) that associates with a tau subunit. This core dimerizes to form the POLIII' complex. PolIII' associates with the gamma complex (composed of gamma, delta, delta', psi and chi chains) and with the beta chain to form the complete DNA polymerase III complex.</text>
</comment>
<evidence type="ECO:0000256" key="4">
    <source>
        <dbReference type="ARBA" id="ARBA00022705"/>
    </source>
</evidence>
<dbReference type="GO" id="GO:0006261">
    <property type="term" value="P:DNA-templated DNA replication"/>
    <property type="evidence" value="ECO:0007669"/>
    <property type="project" value="TreeGrafter"/>
</dbReference>
<comment type="function">
    <text evidence="11">DNA polymerase III is a complex, multichain enzyme responsible for most of the replicative synthesis in bacteria. This DNA polymerase also exhibits 3' to 5' exonuclease activity.</text>
</comment>
<dbReference type="NCBIfam" id="TIGR01128">
    <property type="entry name" value="holA"/>
    <property type="match status" value="1"/>
</dbReference>
<dbReference type="GO" id="GO:0005524">
    <property type="term" value="F:ATP binding"/>
    <property type="evidence" value="ECO:0007669"/>
    <property type="project" value="UniProtKB-KW"/>
</dbReference>
<keyword evidence="4 11" id="KW-0235">DNA replication</keyword>
<dbReference type="InterPro" id="IPR022754">
    <property type="entry name" value="DNA_pol_III_gamma-3"/>
</dbReference>
<dbReference type="SMART" id="SM00382">
    <property type="entry name" value="AAA"/>
    <property type="match status" value="1"/>
</dbReference>
<evidence type="ECO:0000256" key="2">
    <source>
        <dbReference type="ARBA" id="ARBA00022679"/>
    </source>
</evidence>
<dbReference type="NCBIfam" id="TIGR02397">
    <property type="entry name" value="dnaX_nterm"/>
    <property type="match status" value="1"/>
</dbReference>
<dbReference type="InterPro" id="IPR045085">
    <property type="entry name" value="HLD_clamp_pol_III_gamma_tau"/>
</dbReference>
<dbReference type="Pfam" id="PF13177">
    <property type="entry name" value="DNA_pol3_delta2"/>
    <property type="match status" value="1"/>
</dbReference>
<keyword evidence="9 11" id="KW-0239">DNA-directed DNA polymerase</keyword>
<evidence type="ECO:0000256" key="3">
    <source>
        <dbReference type="ARBA" id="ARBA00022695"/>
    </source>
</evidence>
<proteinExistence type="inferred from homology"/>
<dbReference type="Gene3D" id="1.10.8.60">
    <property type="match status" value="1"/>
</dbReference>
<dbReference type="GO" id="GO:0046872">
    <property type="term" value="F:metal ion binding"/>
    <property type="evidence" value="ECO:0007669"/>
    <property type="project" value="UniProtKB-KW"/>
</dbReference>
<comment type="similarity">
    <text evidence="1 11">Belongs to the DnaX/STICHEL family.</text>
</comment>
<keyword evidence="8 11" id="KW-0067">ATP-binding</keyword>
<evidence type="ECO:0000313" key="15">
    <source>
        <dbReference type="Proteomes" id="UP000178647"/>
    </source>
</evidence>
<evidence type="ECO:0000256" key="7">
    <source>
        <dbReference type="ARBA" id="ARBA00022833"/>
    </source>
</evidence>
<dbReference type="InterPro" id="IPR003593">
    <property type="entry name" value="AAA+_ATPase"/>
</dbReference>
<dbReference type="GO" id="GO:0003677">
    <property type="term" value="F:DNA binding"/>
    <property type="evidence" value="ECO:0007669"/>
    <property type="project" value="InterPro"/>
</dbReference>
<dbReference type="Pfam" id="PF22608">
    <property type="entry name" value="DNAX_ATPase_lid"/>
    <property type="match status" value="1"/>
</dbReference>
<dbReference type="InterPro" id="IPR008921">
    <property type="entry name" value="DNA_pol3_clamp-load_cplx_C"/>
</dbReference>
<reference evidence="14 15" key="1">
    <citation type="journal article" date="2016" name="Nat. Commun.">
        <title>Thousands of microbial genomes shed light on interconnected biogeochemical processes in an aquifer system.</title>
        <authorList>
            <person name="Anantharaman K."/>
            <person name="Brown C.T."/>
            <person name="Hug L.A."/>
            <person name="Sharon I."/>
            <person name="Castelle C.J."/>
            <person name="Probst A.J."/>
            <person name="Thomas B.C."/>
            <person name="Singh A."/>
            <person name="Wilkins M.J."/>
            <person name="Karaoz U."/>
            <person name="Brodie E.L."/>
            <person name="Williams K.H."/>
            <person name="Hubbard S.S."/>
            <person name="Banfield J.F."/>
        </authorList>
    </citation>
    <scope>NUCLEOTIDE SEQUENCE [LARGE SCALE GENOMIC DNA]</scope>
</reference>
<evidence type="ECO:0000313" key="14">
    <source>
        <dbReference type="EMBL" id="OGZ24791.1"/>
    </source>
</evidence>
<dbReference type="CDD" id="cd00009">
    <property type="entry name" value="AAA"/>
    <property type="match status" value="1"/>
</dbReference>
<feature type="domain" description="AAA+ ATPase" evidence="13">
    <location>
        <begin position="40"/>
        <end position="203"/>
    </location>
</feature>
<evidence type="ECO:0000256" key="1">
    <source>
        <dbReference type="ARBA" id="ARBA00006360"/>
    </source>
</evidence>
<evidence type="ECO:0000256" key="10">
    <source>
        <dbReference type="ARBA" id="ARBA00049244"/>
    </source>
</evidence>
<dbReference type="GO" id="GO:0009360">
    <property type="term" value="C:DNA polymerase III complex"/>
    <property type="evidence" value="ECO:0007669"/>
    <property type="project" value="InterPro"/>
</dbReference>
<dbReference type="InterPro" id="IPR005790">
    <property type="entry name" value="DNA_polIII_delta"/>
</dbReference>
<gene>
    <name evidence="11" type="primary">dnaX</name>
    <name evidence="14" type="ORF">A2896_02185</name>
</gene>
<dbReference type="Gene3D" id="3.40.50.300">
    <property type="entry name" value="P-loop containing nucleotide triphosphate hydrolases"/>
    <property type="match status" value="1"/>
</dbReference>
<dbReference type="CDD" id="cd18137">
    <property type="entry name" value="HLD_clamp_pol_III_gamma_tau"/>
    <property type="match status" value="1"/>
</dbReference>
<keyword evidence="2 11" id="KW-0808">Transferase</keyword>
<dbReference type="Pfam" id="PF12169">
    <property type="entry name" value="DNA_pol3_gamma3"/>
    <property type="match status" value="1"/>
</dbReference>
<dbReference type="SUPFAM" id="SSF48019">
    <property type="entry name" value="post-AAA+ oligomerization domain-like"/>
    <property type="match status" value="1"/>
</dbReference>
<dbReference type="InterPro" id="IPR050238">
    <property type="entry name" value="DNA_Rep/Repair_Clamp_Loader"/>
</dbReference>
<evidence type="ECO:0000256" key="8">
    <source>
        <dbReference type="ARBA" id="ARBA00022840"/>
    </source>
</evidence>
<dbReference type="InterPro" id="IPR027417">
    <property type="entry name" value="P-loop_NTPase"/>
</dbReference>
<evidence type="ECO:0000256" key="5">
    <source>
        <dbReference type="ARBA" id="ARBA00022723"/>
    </source>
</evidence>